<evidence type="ECO:0000313" key="2">
    <source>
        <dbReference type="EMBL" id="KPD26235.1"/>
    </source>
</evidence>
<sequence length="134" mass="15190">MSLDDLLGLLFLLFFIVIPALQGLSRRGQPPPIPPGFPEDLPLPEPLPRPRPKARPKPKVPPPPSLPAPKKPEAESLERSSSPERQPLEVRFREASSPEEERRKRPRKRLLTTDGESILKGVIWHEILKKPKGW</sequence>
<organism evidence="2 3">
    <name type="scientific">Thermus scotoductus</name>
    <dbReference type="NCBI Taxonomy" id="37636"/>
    <lineage>
        <taxon>Bacteria</taxon>
        <taxon>Thermotogati</taxon>
        <taxon>Deinococcota</taxon>
        <taxon>Deinococci</taxon>
        <taxon>Thermales</taxon>
        <taxon>Thermaceae</taxon>
        <taxon>Thermus</taxon>
    </lineage>
</organism>
<reference evidence="2 3" key="1">
    <citation type="submission" date="2015-09" db="EMBL/GenBank/DDBJ databases">
        <title>Draft genome sequence of Thermus scotoductus strain K1 isolated from a geothermal spring in Nagorno-Karabakh, Armenia.</title>
        <authorList>
            <person name="Saghatelyan A."/>
            <person name="Poghosyan L."/>
            <person name="Panosyan H."/>
            <person name="Birkeland N.-K."/>
        </authorList>
    </citation>
    <scope>NUCLEOTIDE SEQUENCE [LARGE SCALE GENOMIC DNA]</scope>
    <source>
        <strain evidence="2 3">K1</strain>
    </source>
</reference>
<evidence type="ECO:0000313" key="3">
    <source>
        <dbReference type="Proteomes" id="UP000053099"/>
    </source>
</evidence>
<evidence type="ECO:0000256" key="1">
    <source>
        <dbReference type="SAM" id="MobiDB-lite"/>
    </source>
</evidence>
<feature type="region of interest" description="Disordered" evidence="1">
    <location>
        <begin position="25"/>
        <end position="114"/>
    </location>
</feature>
<dbReference type="Proteomes" id="UP000053099">
    <property type="component" value="Unassembled WGS sequence"/>
</dbReference>
<dbReference type="PATRIC" id="fig|37636.3.peg.1591"/>
<name>A0A0N1KPL9_THESC</name>
<accession>A0A0N1KPL9</accession>
<proteinExistence type="predicted"/>
<feature type="compositionally biased region" description="Basic and acidic residues" evidence="1">
    <location>
        <begin position="70"/>
        <end position="103"/>
    </location>
</feature>
<feature type="compositionally biased region" description="Pro residues" evidence="1">
    <location>
        <begin position="29"/>
        <end position="49"/>
    </location>
</feature>
<protein>
    <submittedName>
        <fullName evidence="2">Uncharacterized protein</fullName>
    </submittedName>
</protein>
<dbReference type="AlphaFoldDB" id="A0A0N1KPL9"/>
<comment type="caution">
    <text evidence="2">The sequence shown here is derived from an EMBL/GenBank/DDBJ whole genome shotgun (WGS) entry which is preliminary data.</text>
</comment>
<dbReference type="EMBL" id="LJJR01000041">
    <property type="protein sequence ID" value="KPD26235.1"/>
    <property type="molecule type" value="Genomic_DNA"/>
</dbReference>
<feature type="compositionally biased region" description="Pro residues" evidence="1">
    <location>
        <begin position="59"/>
        <end position="69"/>
    </location>
</feature>
<gene>
    <name evidence="2" type="ORF">AN926_10585</name>
</gene>